<comment type="caution">
    <text evidence="1">The sequence shown here is derived from an EMBL/GenBank/DDBJ whole genome shotgun (WGS) entry which is preliminary data.</text>
</comment>
<dbReference type="Proteomes" id="UP000193388">
    <property type="component" value="Unassembled WGS sequence"/>
</dbReference>
<evidence type="ECO:0000313" key="1">
    <source>
        <dbReference type="EMBL" id="ORP02785.1"/>
    </source>
</evidence>
<dbReference type="EMBL" id="NCVM01000026">
    <property type="protein sequence ID" value="ORP02785.1"/>
    <property type="molecule type" value="Genomic_DNA"/>
</dbReference>
<dbReference type="RefSeq" id="WP_050243014.1">
    <property type="nucleotide sequence ID" value="NZ_JALDTZ010000004.1"/>
</dbReference>
<proteinExistence type="predicted"/>
<reference evidence="1 3" key="1">
    <citation type="journal article" date="2016" name="Eur. J. Clin. Microbiol. Infect. Dis.">
        <title>Whole genome sequencing as a tool for phylogenetic analysis of clinical strains of Mitis group streptococci.</title>
        <authorList>
            <person name="Rasmussen L.H."/>
            <person name="Dargis R."/>
            <person name="Hojholt K."/>
            <person name="Christensen J.J."/>
            <person name="Skovgaard O."/>
            <person name="Justesen U.S."/>
            <person name="Rosenvinge F.S."/>
            <person name="Moser C."/>
            <person name="Lukjancenko O."/>
            <person name="Rasmussen S."/>
            <person name="Nielsen X.C."/>
        </authorList>
    </citation>
    <scope>NUCLEOTIDE SEQUENCE [LARGE SCALE GENOMIC DNA]</scope>
    <source>
        <strain evidence="1 3">B_5756_13</strain>
    </source>
</reference>
<organism evidence="1 3">
    <name type="scientific">Streptococcus mitis</name>
    <dbReference type="NCBI Taxonomy" id="28037"/>
    <lineage>
        <taxon>Bacteria</taxon>
        <taxon>Bacillati</taxon>
        <taxon>Bacillota</taxon>
        <taxon>Bacilli</taxon>
        <taxon>Lactobacillales</taxon>
        <taxon>Streptococcaceae</taxon>
        <taxon>Streptococcus</taxon>
        <taxon>Streptococcus mitis group</taxon>
    </lineage>
</organism>
<protein>
    <recommendedName>
        <fullName evidence="5">Phage protein</fullName>
    </recommendedName>
</protein>
<evidence type="ECO:0000313" key="4">
    <source>
        <dbReference type="Proteomes" id="UP000267691"/>
    </source>
</evidence>
<evidence type="ECO:0000313" key="3">
    <source>
        <dbReference type="Proteomes" id="UP000193388"/>
    </source>
</evidence>
<dbReference type="EMBL" id="RJNT01000002">
    <property type="protein sequence ID" value="RSI87105.1"/>
    <property type="molecule type" value="Genomic_DNA"/>
</dbReference>
<dbReference type="Proteomes" id="UP000267691">
    <property type="component" value="Unassembled WGS sequence"/>
</dbReference>
<gene>
    <name evidence="1" type="ORF">B7693_04515</name>
    <name evidence="2" type="ORF">D8853_03110</name>
</gene>
<name>A0A1X1KTL4_STRMT</name>
<dbReference type="AlphaFoldDB" id="A0A1X1KTL4"/>
<evidence type="ECO:0000313" key="2">
    <source>
        <dbReference type="EMBL" id="RSI87105.1"/>
    </source>
</evidence>
<reference evidence="2 4" key="3">
    <citation type="submission" date="2018-11" db="EMBL/GenBank/DDBJ databases">
        <title>Species Designations Belie Phenotypic and Genotypic Heterogeneity in Oral Streptococci.</title>
        <authorList>
            <person name="Velsko I."/>
        </authorList>
    </citation>
    <scope>NUCLEOTIDE SEQUENCE [LARGE SCALE GENOMIC DNA]</scope>
    <source>
        <strain evidence="2 4">KLC12</strain>
    </source>
</reference>
<evidence type="ECO:0008006" key="5">
    <source>
        <dbReference type="Google" id="ProtNLM"/>
    </source>
</evidence>
<sequence length="91" mass="10339">MSKTFKGETKSGFKFEISERRLNNYELLELIGEVDEGQGQVFPKVVKLLFGDEQAKAFKDHLREEDGIVPNDKMADEIKSVFESVNGLKKS</sequence>
<accession>A0A1X1KTL4</accession>
<reference evidence="1" key="2">
    <citation type="submission" date="2017-04" db="EMBL/GenBank/DDBJ databases">
        <authorList>
            <person name="Afonso C.L."/>
            <person name="Miller P.J."/>
            <person name="Scott M.A."/>
            <person name="Spackman E."/>
            <person name="Goraichik I."/>
            <person name="Dimitrov K.M."/>
            <person name="Suarez D.L."/>
            <person name="Swayne D.E."/>
        </authorList>
    </citation>
    <scope>NUCLEOTIDE SEQUENCE</scope>
    <source>
        <strain evidence="1">B_5756_13</strain>
    </source>
</reference>